<evidence type="ECO:0000256" key="1">
    <source>
        <dbReference type="ARBA" id="ARBA00001971"/>
    </source>
</evidence>
<evidence type="ECO:0000256" key="13">
    <source>
        <dbReference type="RuleBase" id="RU000461"/>
    </source>
</evidence>
<keyword evidence="8 13" id="KW-0560">Oxidoreductase</keyword>
<evidence type="ECO:0000256" key="11">
    <source>
        <dbReference type="ARBA" id="ARBA00023136"/>
    </source>
</evidence>
<dbReference type="OMA" id="MADMFIA"/>
<evidence type="ECO:0000313" key="15">
    <source>
        <dbReference type="EMBL" id="OVA07937.1"/>
    </source>
</evidence>
<evidence type="ECO:0000256" key="9">
    <source>
        <dbReference type="ARBA" id="ARBA00023004"/>
    </source>
</evidence>
<keyword evidence="4 12" id="KW-0349">Heme</keyword>
<evidence type="ECO:0000256" key="3">
    <source>
        <dbReference type="ARBA" id="ARBA00010617"/>
    </source>
</evidence>
<accession>A0A200QC29</accession>
<dbReference type="AlphaFoldDB" id="A0A200QC29"/>
<dbReference type="Gene3D" id="1.10.630.10">
    <property type="entry name" value="Cytochrome P450"/>
    <property type="match status" value="1"/>
</dbReference>
<dbReference type="GO" id="GO:0033075">
    <property type="term" value="P:isoquinoline alkaloid biosynthetic process"/>
    <property type="evidence" value="ECO:0007669"/>
    <property type="project" value="UniProtKB-ARBA"/>
</dbReference>
<dbReference type="PANTHER" id="PTHR47953:SF19">
    <property type="entry name" value="OS06G0641600 PROTEIN"/>
    <property type="match status" value="1"/>
</dbReference>
<evidence type="ECO:0000256" key="4">
    <source>
        <dbReference type="ARBA" id="ARBA00022617"/>
    </source>
</evidence>
<dbReference type="CDD" id="cd11072">
    <property type="entry name" value="CYP71-like"/>
    <property type="match status" value="1"/>
</dbReference>
<dbReference type="GO" id="GO:0004497">
    <property type="term" value="F:monooxygenase activity"/>
    <property type="evidence" value="ECO:0007669"/>
    <property type="project" value="UniProtKB-KW"/>
</dbReference>
<evidence type="ECO:0000256" key="10">
    <source>
        <dbReference type="ARBA" id="ARBA00023033"/>
    </source>
</evidence>
<evidence type="ECO:0000256" key="5">
    <source>
        <dbReference type="ARBA" id="ARBA00022692"/>
    </source>
</evidence>
<dbReference type="InterPro" id="IPR052306">
    <property type="entry name" value="CYP450_71D"/>
</dbReference>
<dbReference type="GO" id="GO:0016705">
    <property type="term" value="F:oxidoreductase activity, acting on paired donors, with incorporation or reduction of molecular oxygen"/>
    <property type="evidence" value="ECO:0007669"/>
    <property type="project" value="InterPro"/>
</dbReference>
<dbReference type="PANTHER" id="PTHR47953">
    <property type="entry name" value="OS08G0105600 PROTEIN"/>
    <property type="match status" value="1"/>
</dbReference>
<dbReference type="Proteomes" id="UP000195402">
    <property type="component" value="Unassembled WGS sequence"/>
</dbReference>
<evidence type="ECO:0000256" key="2">
    <source>
        <dbReference type="ARBA" id="ARBA00004167"/>
    </source>
</evidence>
<feature type="binding site" description="axial binding residue" evidence="12">
    <location>
        <position position="450"/>
    </location>
    <ligand>
        <name>heme</name>
        <dbReference type="ChEBI" id="CHEBI:30413"/>
    </ligand>
    <ligandPart>
        <name>Fe</name>
        <dbReference type="ChEBI" id="CHEBI:18248"/>
    </ligandPart>
</feature>
<dbReference type="OrthoDB" id="1470350at2759"/>
<evidence type="ECO:0000256" key="7">
    <source>
        <dbReference type="ARBA" id="ARBA00022989"/>
    </source>
</evidence>
<dbReference type="Pfam" id="PF00067">
    <property type="entry name" value="p450"/>
    <property type="match status" value="1"/>
</dbReference>
<feature type="transmembrane region" description="Helical" evidence="14">
    <location>
        <begin position="6"/>
        <end position="23"/>
    </location>
</feature>
<comment type="subcellular location">
    <subcellularLocation>
        <location evidence="2">Membrane</location>
        <topology evidence="2">Single-pass membrane protein</topology>
    </subcellularLocation>
</comment>
<dbReference type="InterPro" id="IPR002401">
    <property type="entry name" value="Cyt_P450_E_grp-I"/>
</dbReference>
<comment type="similarity">
    <text evidence="3 13">Belongs to the cytochrome P450 family.</text>
</comment>
<dbReference type="PRINTS" id="PR00385">
    <property type="entry name" value="P450"/>
</dbReference>
<dbReference type="GO" id="GO:0005506">
    <property type="term" value="F:iron ion binding"/>
    <property type="evidence" value="ECO:0007669"/>
    <property type="project" value="InterPro"/>
</dbReference>
<organism evidence="15 16">
    <name type="scientific">Macleaya cordata</name>
    <name type="common">Five-seeded plume-poppy</name>
    <name type="synonym">Bocconia cordata</name>
    <dbReference type="NCBI Taxonomy" id="56857"/>
    <lineage>
        <taxon>Eukaryota</taxon>
        <taxon>Viridiplantae</taxon>
        <taxon>Streptophyta</taxon>
        <taxon>Embryophyta</taxon>
        <taxon>Tracheophyta</taxon>
        <taxon>Spermatophyta</taxon>
        <taxon>Magnoliopsida</taxon>
        <taxon>Ranunculales</taxon>
        <taxon>Papaveraceae</taxon>
        <taxon>Papaveroideae</taxon>
        <taxon>Macleaya</taxon>
    </lineage>
</organism>
<sequence>MELHFRWIHVILAFLVVFLFMLIKKGRGSKTQNRNSKLPPGPWKLPLIGNLHNMSGLLPHHTLRDLAKKYGPLMHLQLGEVSAVVVSSPKVAEQFLKTHDLIFASRPQILSTEIMSYGYSDILFSPYGNYWRQLRKIVTLELLSTKHVQSFRSIREEEVSNLIQTISSMAGSSINLTERIFSLTTDITCRAAFGKKCKDKEAFTSSMQEVVKLSGGFEVCDLFPSLKILHVIGGMKRKLERIHGKVGRVLNNIIDDHRANRSSTMIKTTLDNILELEEDLVDVLIRIQKKGELEFPITTDNIKSVISDIFTAGTETSSTTLEWAMSEILKNPRVMVKVQAEVRRVFNGKRSIDETDIHKLDYLKLIIKETLRLHPPAPLLPRECRETCEIHGFEIPMKTKLIVNAWAIGRDQEYWSDADSFKPERFNGCSLDYKGTNFEYIPFGAGRRMCPGVSFGIANIELPLAHLLYHFDWKLANGLKPEDLDMSESFGATVRRRTDLNLIPIPYYNQASTT</sequence>
<dbReference type="STRING" id="56857.A0A200QC29"/>
<dbReference type="EMBL" id="MVGT01002394">
    <property type="protein sequence ID" value="OVA07937.1"/>
    <property type="molecule type" value="Genomic_DNA"/>
</dbReference>
<evidence type="ECO:0000256" key="6">
    <source>
        <dbReference type="ARBA" id="ARBA00022723"/>
    </source>
</evidence>
<gene>
    <name evidence="15" type="ORF">BVC80_8733g3</name>
</gene>
<proteinExistence type="inferred from homology"/>
<dbReference type="InterPro" id="IPR036396">
    <property type="entry name" value="Cyt_P450_sf"/>
</dbReference>
<dbReference type="FunFam" id="1.10.630.10:FF:000008">
    <property type="entry name" value="Cytochrome P450 71D8"/>
    <property type="match status" value="1"/>
</dbReference>
<dbReference type="GO" id="GO:0016020">
    <property type="term" value="C:membrane"/>
    <property type="evidence" value="ECO:0007669"/>
    <property type="project" value="UniProtKB-SubCell"/>
</dbReference>
<keyword evidence="16" id="KW-1185">Reference proteome</keyword>
<evidence type="ECO:0000256" key="12">
    <source>
        <dbReference type="PIRSR" id="PIRSR602401-1"/>
    </source>
</evidence>
<evidence type="ECO:0000313" key="16">
    <source>
        <dbReference type="Proteomes" id="UP000195402"/>
    </source>
</evidence>
<keyword evidence="6 12" id="KW-0479">Metal-binding</keyword>
<reference evidence="15 16" key="1">
    <citation type="journal article" date="2017" name="Mol. Plant">
        <title>The Genome of Medicinal Plant Macleaya cordata Provides New Insights into Benzylisoquinoline Alkaloids Metabolism.</title>
        <authorList>
            <person name="Liu X."/>
            <person name="Liu Y."/>
            <person name="Huang P."/>
            <person name="Ma Y."/>
            <person name="Qing Z."/>
            <person name="Tang Q."/>
            <person name="Cao H."/>
            <person name="Cheng P."/>
            <person name="Zheng Y."/>
            <person name="Yuan Z."/>
            <person name="Zhou Y."/>
            <person name="Liu J."/>
            <person name="Tang Z."/>
            <person name="Zhuo Y."/>
            <person name="Zhang Y."/>
            <person name="Yu L."/>
            <person name="Huang J."/>
            <person name="Yang P."/>
            <person name="Peng Q."/>
            <person name="Zhang J."/>
            <person name="Jiang W."/>
            <person name="Zhang Z."/>
            <person name="Lin K."/>
            <person name="Ro D.K."/>
            <person name="Chen X."/>
            <person name="Xiong X."/>
            <person name="Shang Y."/>
            <person name="Huang S."/>
            <person name="Zeng J."/>
        </authorList>
    </citation>
    <scope>NUCLEOTIDE SEQUENCE [LARGE SCALE GENOMIC DNA]</scope>
    <source>
        <strain evidence="16">cv. BLH2017</strain>
        <tissue evidence="15">Root</tissue>
    </source>
</reference>
<comment type="cofactor">
    <cofactor evidence="1 12">
        <name>heme</name>
        <dbReference type="ChEBI" id="CHEBI:30413"/>
    </cofactor>
</comment>
<protein>
    <submittedName>
        <fullName evidence="15">Cytochrome P450</fullName>
    </submittedName>
</protein>
<keyword evidence="5 14" id="KW-0812">Transmembrane</keyword>
<evidence type="ECO:0000256" key="14">
    <source>
        <dbReference type="SAM" id="Phobius"/>
    </source>
</evidence>
<keyword evidence="10 13" id="KW-0503">Monooxygenase</keyword>
<name>A0A200QC29_MACCD</name>
<keyword evidence="9 12" id="KW-0408">Iron</keyword>
<dbReference type="PROSITE" id="PS00086">
    <property type="entry name" value="CYTOCHROME_P450"/>
    <property type="match status" value="1"/>
</dbReference>
<dbReference type="SUPFAM" id="SSF48264">
    <property type="entry name" value="Cytochrome P450"/>
    <property type="match status" value="1"/>
</dbReference>
<dbReference type="InterPro" id="IPR017972">
    <property type="entry name" value="Cyt_P450_CS"/>
</dbReference>
<dbReference type="PRINTS" id="PR00463">
    <property type="entry name" value="EP450I"/>
</dbReference>
<comment type="caution">
    <text evidence="15">The sequence shown here is derived from an EMBL/GenBank/DDBJ whole genome shotgun (WGS) entry which is preliminary data.</text>
</comment>
<dbReference type="GO" id="GO:0020037">
    <property type="term" value="F:heme binding"/>
    <property type="evidence" value="ECO:0007669"/>
    <property type="project" value="InterPro"/>
</dbReference>
<evidence type="ECO:0000256" key="8">
    <source>
        <dbReference type="ARBA" id="ARBA00023002"/>
    </source>
</evidence>
<keyword evidence="7 14" id="KW-1133">Transmembrane helix</keyword>
<keyword evidence="11 14" id="KW-0472">Membrane</keyword>
<dbReference type="InterPro" id="IPR001128">
    <property type="entry name" value="Cyt_P450"/>
</dbReference>
<dbReference type="InParanoid" id="A0A200QC29"/>